<dbReference type="HOGENOM" id="CLU_222934_0_0_1"/>
<feature type="compositionally biased region" description="Polar residues" evidence="1">
    <location>
        <begin position="907"/>
        <end position="916"/>
    </location>
</feature>
<dbReference type="KEGG" id="lma:LMJF_25_1110"/>
<feature type="compositionally biased region" description="Pro residues" evidence="1">
    <location>
        <begin position="718"/>
        <end position="735"/>
    </location>
</feature>
<feature type="compositionally biased region" description="Low complexity" evidence="1">
    <location>
        <begin position="702"/>
        <end position="717"/>
    </location>
</feature>
<feature type="region of interest" description="Disordered" evidence="1">
    <location>
        <begin position="5456"/>
        <end position="5489"/>
    </location>
</feature>
<feature type="compositionally biased region" description="Gly residues" evidence="1">
    <location>
        <begin position="1090"/>
        <end position="1105"/>
    </location>
</feature>
<feature type="region of interest" description="Disordered" evidence="1">
    <location>
        <begin position="3079"/>
        <end position="3110"/>
    </location>
</feature>
<feature type="region of interest" description="Disordered" evidence="1">
    <location>
        <begin position="3205"/>
        <end position="3228"/>
    </location>
</feature>
<feature type="region of interest" description="Disordered" evidence="1">
    <location>
        <begin position="1637"/>
        <end position="1690"/>
    </location>
</feature>
<feature type="compositionally biased region" description="Low complexity" evidence="1">
    <location>
        <begin position="64"/>
        <end position="88"/>
    </location>
</feature>
<feature type="region of interest" description="Disordered" evidence="1">
    <location>
        <begin position="5091"/>
        <end position="5114"/>
    </location>
</feature>
<dbReference type="OMA" id="DTVQGTW"/>
<feature type="compositionally biased region" description="Low complexity" evidence="1">
    <location>
        <begin position="3797"/>
        <end position="3808"/>
    </location>
</feature>
<feature type="region of interest" description="Disordered" evidence="1">
    <location>
        <begin position="249"/>
        <end position="463"/>
    </location>
</feature>
<feature type="compositionally biased region" description="Basic and acidic residues" evidence="1">
    <location>
        <begin position="89"/>
        <end position="100"/>
    </location>
</feature>
<feature type="compositionally biased region" description="Polar residues" evidence="1">
    <location>
        <begin position="3921"/>
        <end position="3937"/>
    </location>
</feature>
<reference evidence="2 3" key="2">
    <citation type="journal article" date="2011" name="Genome Res.">
        <title>Chromosome and gene copy number variation allow major structural change between species and strains of Leishmania.</title>
        <authorList>
            <person name="Rogers M.B."/>
            <person name="Hilley J.D."/>
            <person name="Dickens N.J."/>
            <person name="Wilkes J."/>
            <person name="Bates P.A."/>
            <person name="Depledge D.P."/>
            <person name="Harris D."/>
            <person name="Her Y."/>
            <person name="Herzyk P."/>
            <person name="Imamura H."/>
            <person name="Otto T.D."/>
            <person name="Sanders M."/>
            <person name="Seeger K."/>
            <person name="Dujardin J.C."/>
            <person name="Berriman M."/>
            <person name="Smith D.F."/>
            <person name="Hertz-Fowler C."/>
            <person name="Mottram J.C."/>
        </authorList>
    </citation>
    <scope>NUCLEOTIDE SEQUENCE [LARGE SCALE GENOMIC DNA]</scope>
    <source>
        <strain evidence="3">MHOM/IL/81/Friedlin</strain>
    </source>
</reference>
<feature type="compositionally biased region" description="Basic and acidic residues" evidence="1">
    <location>
        <begin position="747"/>
        <end position="757"/>
    </location>
</feature>
<dbReference type="InParanoid" id="Q4Q9Y2"/>
<evidence type="ECO:0000313" key="3">
    <source>
        <dbReference type="Proteomes" id="UP000000542"/>
    </source>
</evidence>
<feature type="compositionally biased region" description="Polar residues" evidence="1">
    <location>
        <begin position="14"/>
        <end position="49"/>
    </location>
</feature>
<sequence>MEAKAGRGGEPQLQPHTSMNESATPPIVNSFSKASTASVNTATSLLQSSDGEDDNRAPNSAALSTDSAVPSSSIASSSFSMFSQSTTTRRGEEGRKEEGGGRGSAASLVPTLTKRSRALSSSPAATRTSIPAEFTAPFVSPAPTRPEGPLPLLFTAALVDVAAVPASTAGPLGSAIGTNAPMHGHPLSPSPTAPPSSTPFLVAPAEVPIPSVGDAAEEGSAPPAAPATLPANAAAAVDEKVVDAGAAKCVTEDDESEGSGASASRSLRGDNGVPMDGRAETPPNVEQPPALLSECLPATSMEPPPPPSHASADSGAKHSEGHSSAPDGPPQAPPSAPAPFLRESPEEPPSLLRIAPEEQLRHSGRLSGTHDSGSDTIEEAATSGDEGGGWGIRRRPRRSSAHRSGAAAERGEAQSNAHESSGRCGQLRSSGRRRRTRELDTEASHTSPLHASESRSHQEGTPVCGAFPSSTAALDACLTSMVGAAANDVPQQPAAHQHSSSSFSAFTHAHAANMQASTAGPSLFAADVLASTHTTAVSPTQSSLLPAQRRRSPSDLLSSGWPDAVFQVGEDEGDGVAAPEGEALQSSTQAQGQQGQEERACTEDDMAGKATVVAIAAGEMSAPPSLSPATHVREAAAVAVAPLLLLPKEHQGDTRAEALASASASTSLSTPVVAMARGAMSLNGGLSTTAAPALSTAVLPAPAHPSPFGSSPSAPAASHPPPRSTTHHQPPPPSSPAVAALAPSSATEKEAEASRGVHDVGRAVATSASAASIEPAAVRTALHPVPISPALPVPAATATAAAGFIGEPHREAYPASLLCINRPISLGGAVGDSGSVETAGSFATLKSTVAGHNRLSLGSVRSNAMVGQRLLSMAQFADRWTWSEEGSRHGSDADNCSNRRSGKEQESTGSWPSHTAANPRHEDDSSGSWYSYSYGSAYSTEDITGSTTRGLCSSVTVSAPCLQDEREGAVTGGTAAASGTEMVNLVEYEEVTPIVRGQGGLLGWLCCGRQKATGGVRRSRMEVHRVCFTAEDTRRDHSIGLSALHAEQHKDLPRREGSTASPVATAGAVRANITTRSEDKAERQAAFGGMRSGGAVGSEGSGPPRGLGSATETPHSSEKDTAESVDEGVDEAAAYAGCRGSTSSYADGEAPLISRANTLAPPHDGAEEMNEGDSGLRSHGEEAETAPAAAAAADQKRTPPPGVVGQAACSSSVSAPFAKLDVAVSVNTKLSSSAHCYAEADGTHYPGGVGVLGSDGSVPGGDASAPSAATDAVEAPDHHNRAVGCTGRGGGVEEREEGAATTASTAPHPLWALLVSTEELPRLRAWDAEPPVAASTCRLHQEREAARLEAKYNEEAIAAAEEAQQAFHQAVQELMVRPPRQCVFVSVHGLRHWCSALHCLRQAPRAGLANGAAAALAGVWRDAWGGNAQAGAPIIEDPKWMDVRLAIYMHNSAGERLLAAGSVFSLPSNLEALRRCLGCGDGGGGDGIVEHPSTGGYGRDSWSDLLVFQLPESASEGSAEGMQQAEVRDHDCIVSITSECTTGHCSDRGDGGGAAPSHRASECGLPGCGNLGSLGGCGILYVKLEERDERWVSLGDACAGAAATRAGEAASCGIRAHSPVKDARPATAAATTIGGGAEGLVTSSQQDEENTPQLSVGRRTEPSSPSSSLPLAGEAAPPSSSASETKAGRDCARHAIGATADMDSVHVRASDDGGADERAQATGTRLEECWRPLAVSPPLLPADLCQLQSDQPPLHTALGTTEEAAASAVACPGQLLPQLSCRLRWAQEPQPRFRAAPEPAPRVPPVEQGLSAWASLGTAIKEYERVCRCASTDAVSAVTAENHKPFRPLTVLWNTIPSHLAAENDKLREVRKASVAAAPLERWCGGELAPRGHAMEALMVCSVVMRCAAAILFAHELADVPESRYCPPTSISVTGGCDGVVVEGAAAVGADDAHGTPVAHRAPVMQYNITFHTVLTRDPASSLLFTVHGAASPADVFGFAVWTPFDAASAAHVQSRHRHGEDAGVGGVADVWLPLFAPASADATPLASVPAQQRKVASSGVSSATLSSTNKGHKRSTTGLLLVGWLHCDVEAVFLPSLAETAVQQLWNGSQRSFSSLAAAAGGESGHDGCCMGHGISVEDDTLVDFSVMEGAGLRPLATPFGMPLSPTPLRWDDSATWGNNGTCAHVYCEVLALRRQQGTSHQVPRWPPHAAGVFALASSSSAARAAVYRPHSSGYRLRAAARADFDAMSFASESDGHGQVARRVPLSDSGEEVEVRSAYDTRTWTSVTGAVPNAVLPVTDSVAHTNHPRWEHTFRCGLALLSSLHLRVFDVCQHRRGGDGSETKSQAEERGSVRARLSGASGGRARLLGTATVSSWLLRRLLCRPSGEGCAWLPLLWSPGAAAESMTASVTANGKGSFQQHFFPAVCNGFVLVEWRRVPQATAVARLPCTRGASSWCASVTRRLLDSEGRHTTASAARRRLFLGTFKKLHDFPQRWYHPMPSPGTEPNSVTAVPTAYSRQLGWITPEVVPWLRIHEVRLQWPWLQHLLCMHGGQAQLSLRYRAAQGETRLLAQCLLVPLCELAGPSTSTVCGGRPSRVHSRETRDVAAVYGMVLSAAPSDDTAPSPNAAAAAEATLCLPATPFIEVQVWWYPRHGTGSAADCGLDVPPRFIGRGEWRFPAHEAAAEVRGVVAGTDQGAFEEALNARPTTADAADIACLSDGEEESEAARGPAPLPTALRSFFTPHEADLRVAPVHSTGVPQHVEGGVLTWRLMSVPRLLCNGWGEVPPAMPRPLPESSSCVAGPCGDVRRPLRPSPAAVPASTWVWPDVGTPAVVHVQVCDMICFDDTDGPGIDTARATAAVQIAVSGTTCVGSSTQTPPDESAAITGARCWMYPGDAPPPDAPRVAYALSPVYNTAANATDTGSNMGGYQQQHQLPPSQASWALKTPLRPPQATAVAGSGEKSAARSAMPGVGASRSPTVEVQWPPRRFGWVDDAPPSLSVWVMAPPSLSGGAGAAGDTAAAAAKERVWGAVRLPGLAAFTSTSGVLWLPLFQSYATPALAAEVSRCAAAAEDVALSSSSSSGSSGSGACTGTGEHCGAVSPPPPPSTVERVHGGIAVTALPQSTLASGDTPDSLVMVAAPRAAIVVRHVGFVAVRYAHNMQRRAADAVTTGGTEPSAAGPRVLLVRAGSLHRRFPVAVAARHPLSYPSSPPPSESCTPVSEAPLTPPSDAALTHCNAAWSALPAADNAADTAAATGALLGNASGGADVLLGFEAHQLSVRTSDADTGRDDSREASSLSGIAIFPLPQRDAGDGGSLQLRVQSRVGASAAMATNTMYFDPGGDEATPESAQWVPLVVRRRLHDAYGAGYDGEGESVVAELLVQWRVVDLSAATAPPRSTFLPTSLQCLVRECCGGGGASCSYTVLPALSAAAQVHQNPLVQSCAGVQRRAGFLELPGRERRGQDTITAEQASRVLSRVLRTIQPRRRRCVYLTLDQLLVQCSVRQRRMWAALQRGTTASPQEMLADGGYDDAASAPIRFRLEVQLRWPVEWSAVWRGIASLSPRRMPRETEIGAAASLPPAAAASATSTADTVFLNVWVDSGEGVFAESSSPAAPGAAVADEAAAYASEECLLSCASLPPLCLVLPSAEDIDHLLGDLGLAARFCLTFALFAVPQWRGDRDAREREASDVCVGTGRTPMTFSPSMQFGLTSLLPSISSRSGGGPPCADAAGAGAKGGVATVPPLLRWRARVTESLPVPSPASSILCISPKVRDLAVASGTAMGDDGARCGEQMPSWSRSSSPVSSSAEKDEVIEGDGHTRAAGATAASLLPRTPALAHVAVTRIELCGVDVSLARGAAQRHRRALPPATVTVMTTDVTDAAAAPTDRRGGAANAVSTVLQLLPCLLSPRPTAASPPIHATSTPSLPMTRLDQTQSVPPPPQRYMWSTDVCIAAPVSQLIFYVSVPVAALRSARVEEAWLPPRSHSSEAEQQDAAAQSVDAHWRSRHGDEVNVVGKAAYALDLLAQVEGARRPCDDSRRVSAAQTADCARDVVLEVESLVHGRCLGRLWVQVDIAAADLLMRDAASVFFISRMTLSVQRCSGFAVGDVPLTYRAEETYVRLRERAALLCERRGRLPRRLRQQLNEIRQIRRQLRQGQIQQRDGVLASHAAPSTAGVVRLTSAWGEQDTGASSTYTSKPFALPTATELVRRRCRATTSSSSTCAPLLCLSHDTKTAQTTNDATATVQLELCQASSGVTVAAGQMVLPLRSARTLWRDGAWQPPVSTVTSPLSVRVDLQPCTVSEVHTPRIRPVAPPGGEAEVTATWAVHPARGDTWLTCICLKPTVGGDGAATPPRQLLLRWVYCFEATAYPETEHAVDMPLHLRSSSTANDHGGKRAQTPHACHRLRNGAPVYWSGAAMQLPRIGAVGATIKRVELLEVTSVSCAHLLVGGEACEVTQASPLRSNLPTRDACMTVRLAVHVWTVADELCFEARRRQAQDSGEDALVWLTCGGASAAGSRRCRPGYEVLLGLYTSNSLAKCAAQLLEQRGLRATGAEMPIAPLALAMQPPRLPPHTGVTTSVACNAAGPIKADESSSPPTAPHVRCHASTSPAKGVVVPGAVGSGGGVAMRALTFRCGAAALATLELGQVDTISCCVLAARRRCDRGAALHVHQPPLAENGSGAVDRPEASTVVLDAGRATSLLQERCSAEDLPQAATGSSPPLASPQLTATWLPTLELSHSTMVAPCAAAAPPRADAHHGTQKARLQEVRGALLRVMLPLVQPDPVVAAAGDGKADDDAGSDSGDEVATLKEEQFRIEVTVRGRRCGAGVDEAATTAYYVSDPLCASDIFRSARSYAERNGIGSSADTTAAAAGGDSPLCMSPSQWMSTLAMRLVPAPASAGTTDSAACESSEKEQETGPLSPRMDSTATMEVTWALDVLGVLRTSACAAGVVLASAKCARRRADRDAGDGAHRTEAVFDSLARMADDTDEDDNAGGGGVGMWELEAYAAWTDFLAAQDSVERMRAAQADLRHWRCTIVGVEVSGVELPSWCSTGVNTGADTEDEVHDTAQCTSLLAQLVLPMGAARSVAGADAEGQPTQDSAGTGHHHRRRLRSKGGLVMGVARTTVTRMDRDARLDTEAAPTSCDRATVKGGACSARSVAPVSSSSRPRSHRYTGTFTPLSWSMAVSDMIGQAAATAHREGKGTAATVGGDPAAGITVWRLLACAPPSSSSARNSIDNSRSTTQNTTQLVYNLGATQLTDLLHECALYLVQVLARWLGDVYTTEEREALLEAAALYPTQWMPLAPVTPIMDGTQGSARVRFKCAYSYHGPVLLLPKSLSTVVPSRITAPRVLADAVCCAQLDHMQLVYTSLDGAEVSAATAGPHRRNGTSAAAAWPSRLSLVMRVLVTTERAVNGAVVQSRNVAHWHTQLTPGPCGSAPLITEAVRESGTVAPFAPAASSPSSSPSAATPQPTPAPTAPVATPVPVTVLPSAGGAAESIQNRGGEVRQRIVTAASAAPSSVTEVVPLLPTTSFFCWQPPSLEEAMEGCSAAHTSVAVPAAHATETTTATLVEIVLMLADEKTEEGDSAAANSQDRLPGGGSGVVEGTVVGRGQLRLGCSSLKEVVWDAAEGRVESGWRLYMPLSVRLPVTAGAALPRGGCDASTSAIAPGEGAKGEPQPSLTFSLDLLIFTAPSMAQVAALQASRAAQAEQRRRSLFLLQRTEEVLAASATTDYHLHEQGSELNKRACAIAAGEPRATLRQFSQMWVSRKPYQLLRVPPIVICVDTFAVLDGIPSTTARRVAALSAGGNKKDGPTRLSQTLWTTLRRRMVRRVSTHDGTDAVPCPSQRCSGGGLSGGTSDAAVSVEVQVWLVDEQTGEVRVPVWTLLSDGPPLLRSSGGAATCNPSHAPSLASHLHAGRAILRNAQRLRLDWCSEDEGARPQSMSLPASLAGLLGGASVSYMATNGSACTWVSGGLRRRCAQHTRHGTCHALRVQGNAGGGNSGRGAVEPVPPLLRSAAHHTSPGRRRRQPLVPPPAARVDAQPSPPPAPPGLDSCTPSCQFDYALYGSHFLSCAAAAQDGQATTPVWRCEAHACVTRSFPAASPSATAVSRLFHSATLVGGRIWLLGGWISPAGATTLPSMLAALVGTSRLVERRRREVRQAVTHGSDNAATGDLLSLAPLAECSFRCASASTRNARCRADNAPPSASLCWCEVVQSVQCLNDGFPAPPVDAPSPSSQAENSKDAAGATRRLLAAPPRLACHVAVACGDRYVAVFGGLMAPTGTDDRAPVATSAVHIYDTVQGTWSAQYEPDTGDVQGEWPVARYGHCVTPVPGTGGARQPRSYFVFGGATTTPSCRTVLVPPGQLLWIWTPVPGVLQHGRSCAVEDVSVHSAWRRVQLPVELTTPLAGRFLSQLHAYAAVEVAAAVCGAEEPLDDGAAVPSDPGLTSMLLCVAGGMTAPALHTAPAATHDQSPFATKASASDAYRAFCECVEPWFAHPASDVASVLVACVCEHQQQLPSLPAYSAPFSQTRTRTP</sequence>
<feature type="region of interest" description="Disordered" evidence="1">
    <location>
        <begin position="884"/>
        <end position="926"/>
    </location>
</feature>
<feature type="compositionally biased region" description="Low complexity" evidence="1">
    <location>
        <begin position="258"/>
        <end position="270"/>
    </location>
</feature>
<feature type="compositionally biased region" description="Basic residues" evidence="1">
    <location>
        <begin position="392"/>
        <end position="401"/>
    </location>
</feature>
<evidence type="ECO:0000256" key="1">
    <source>
        <dbReference type="SAM" id="MobiDB-lite"/>
    </source>
</evidence>
<dbReference type="RefSeq" id="XP_001683866.1">
    <property type="nucleotide sequence ID" value="XM_001683814.1"/>
</dbReference>
<feature type="region of interest" description="Disordered" evidence="1">
    <location>
        <begin position="3914"/>
        <end position="3940"/>
    </location>
</feature>
<dbReference type="VEuPathDB" id="TriTrypDB:LmjF.25.1110"/>
<gene>
    <name evidence="2" type="ORF">LMJF_25_1110</name>
</gene>
<evidence type="ECO:0000313" key="2">
    <source>
        <dbReference type="EMBL" id="CAJ05160.1"/>
    </source>
</evidence>
<feature type="region of interest" description="Disordered" evidence="1">
    <location>
        <begin position="1074"/>
        <end position="1126"/>
    </location>
</feature>
<feature type="region of interest" description="Disordered" evidence="1">
    <location>
        <begin position="175"/>
        <end position="202"/>
    </location>
</feature>
<feature type="compositionally biased region" description="Polar residues" evidence="1">
    <location>
        <begin position="536"/>
        <end position="545"/>
    </location>
</feature>
<dbReference type="STRING" id="5664.Q4Q9Y2"/>
<feature type="compositionally biased region" description="Low complexity" evidence="1">
    <location>
        <begin position="585"/>
        <end position="595"/>
    </location>
</feature>
<organism evidence="2 3">
    <name type="scientific">Leishmania major</name>
    <dbReference type="NCBI Taxonomy" id="5664"/>
    <lineage>
        <taxon>Eukaryota</taxon>
        <taxon>Discoba</taxon>
        <taxon>Euglenozoa</taxon>
        <taxon>Kinetoplastea</taxon>
        <taxon>Metakinetoplastina</taxon>
        <taxon>Trypanosomatida</taxon>
        <taxon>Trypanosomatidae</taxon>
        <taxon>Leishmaniinae</taxon>
        <taxon>Leishmania</taxon>
    </lineage>
</organism>
<feature type="region of interest" description="Disordered" evidence="1">
    <location>
        <begin position="1"/>
        <end position="127"/>
    </location>
</feature>
<feature type="compositionally biased region" description="Low complexity" evidence="1">
    <location>
        <begin position="736"/>
        <end position="746"/>
    </location>
</feature>
<dbReference type="VEuPathDB" id="TriTrypDB:LMJLV39_250017700"/>
<dbReference type="PANTHER" id="PTHR23202:SF64">
    <property type="entry name" value="WW DOMAIN-CONTAINING PROTEIN"/>
    <property type="match status" value="1"/>
</dbReference>
<dbReference type="VEuPathDB" id="TriTrypDB:LMJFC_250018700"/>
<feature type="region of interest" description="Disordered" evidence="1">
    <location>
        <begin position="2337"/>
        <end position="2356"/>
    </location>
</feature>
<feature type="region of interest" description="Disordered" evidence="1">
    <location>
        <begin position="4902"/>
        <end position="4926"/>
    </location>
</feature>
<feature type="region of interest" description="Disordered" evidence="1">
    <location>
        <begin position="1254"/>
        <end position="1282"/>
    </location>
</feature>
<dbReference type="EMBL" id="FR796421">
    <property type="protein sequence ID" value="CAJ05160.1"/>
    <property type="molecule type" value="Genomic_DNA"/>
</dbReference>
<dbReference type="InterPro" id="IPR015915">
    <property type="entry name" value="Kelch-typ_b-propeller"/>
</dbReference>
<feature type="region of interest" description="Disordered" evidence="1">
    <location>
        <begin position="1156"/>
        <end position="1204"/>
    </location>
</feature>
<feature type="compositionally biased region" description="Low complexity" evidence="1">
    <location>
        <begin position="5456"/>
        <end position="5473"/>
    </location>
</feature>
<feature type="region of interest" description="Disordered" evidence="1">
    <location>
        <begin position="3783"/>
        <end position="3808"/>
    </location>
</feature>
<dbReference type="PANTHER" id="PTHR23202">
    <property type="entry name" value="WASP INTERACTING PROTEIN-RELATED"/>
    <property type="match status" value="1"/>
</dbReference>
<feature type="region of interest" description="Disordered" evidence="1">
    <location>
        <begin position="536"/>
        <end position="600"/>
    </location>
</feature>
<dbReference type="SUPFAM" id="SSF117281">
    <property type="entry name" value="Kelch motif"/>
    <property type="match status" value="1"/>
</dbReference>
<protein>
    <submittedName>
        <fullName evidence="2">Uncharacterized protein</fullName>
    </submittedName>
</protein>
<feature type="region of interest" description="Disordered" evidence="1">
    <location>
        <begin position="6019"/>
        <end position="6056"/>
    </location>
</feature>
<dbReference type="eggNOG" id="ENOG502SEAT">
    <property type="taxonomic scope" value="Eukaryota"/>
</dbReference>
<feature type="compositionally biased region" description="Pro residues" evidence="1">
    <location>
        <begin position="188"/>
        <end position="197"/>
    </location>
</feature>
<name>Q4Q9Y2_LEIMA</name>
<dbReference type="GeneID" id="5652522"/>
<feature type="region of interest" description="Disordered" evidence="1">
    <location>
        <begin position="702"/>
        <end position="757"/>
    </location>
</feature>
<reference evidence="2 3" key="1">
    <citation type="journal article" date="2005" name="Science">
        <title>The genome of the kinetoplastid parasite, Leishmania major.</title>
        <authorList>
            <person name="Ivens A.C."/>
            <person name="Peacock C.S."/>
            <person name="Worthey E.A."/>
            <person name="Murphy L."/>
            <person name="Aggarwal G."/>
            <person name="Berriman M."/>
            <person name="Sisk E."/>
            <person name="Rajandream M.A."/>
            <person name="Adlem E."/>
            <person name="Aert R."/>
            <person name="Anupama A."/>
            <person name="Apostolou Z."/>
            <person name="Attipoe P."/>
            <person name="Bason N."/>
            <person name="Bauser C."/>
            <person name="Beck A."/>
            <person name="Beverley S.M."/>
            <person name="Bianchettin G."/>
            <person name="Borzym K."/>
            <person name="Bothe G."/>
            <person name="Bruschi C.V."/>
            <person name="Collins M."/>
            <person name="Cadag E."/>
            <person name="Ciarloni L."/>
            <person name="Clayton C."/>
            <person name="Coulson R.M."/>
            <person name="Cronin A."/>
            <person name="Cruz A.K."/>
            <person name="Davies R.M."/>
            <person name="De Gaudenzi J."/>
            <person name="Dobson D.E."/>
            <person name="Duesterhoeft A."/>
            <person name="Fazelina G."/>
            <person name="Fosker N."/>
            <person name="Frasch A.C."/>
            <person name="Fraser A."/>
            <person name="Fuchs M."/>
            <person name="Gabel C."/>
            <person name="Goble A."/>
            <person name="Goffeau A."/>
            <person name="Harris D."/>
            <person name="Hertz-Fowler C."/>
            <person name="Hilbert H."/>
            <person name="Horn D."/>
            <person name="Huang Y."/>
            <person name="Klages S."/>
            <person name="Knights A."/>
            <person name="Kube M."/>
            <person name="Larke N."/>
            <person name="Litvin L."/>
            <person name="Lord A."/>
            <person name="Louie T."/>
            <person name="Marra M."/>
            <person name="Masuy D."/>
            <person name="Matthews K."/>
            <person name="Michaeli S."/>
            <person name="Mottram J.C."/>
            <person name="Muller-Auer S."/>
            <person name="Munden H."/>
            <person name="Nelson S."/>
            <person name="Norbertczak H."/>
            <person name="Oliver K."/>
            <person name="O'neil S."/>
            <person name="Pentony M."/>
            <person name="Pohl T.M."/>
            <person name="Price C."/>
            <person name="Purnelle B."/>
            <person name="Quail M.A."/>
            <person name="Rabbinowitsch E."/>
            <person name="Reinhardt R."/>
            <person name="Rieger M."/>
            <person name="Rinta J."/>
            <person name="Robben J."/>
            <person name="Robertson L."/>
            <person name="Ruiz J.C."/>
            <person name="Rutter S."/>
            <person name="Saunders D."/>
            <person name="Schafer M."/>
            <person name="Schein J."/>
            <person name="Schwartz D.C."/>
            <person name="Seeger K."/>
            <person name="Seyler A."/>
            <person name="Sharp S."/>
            <person name="Shin H."/>
            <person name="Sivam D."/>
            <person name="Squares R."/>
            <person name="Squares S."/>
            <person name="Tosato V."/>
            <person name="Vogt C."/>
            <person name="Volckaert G."/>
            <person name="Wambutt R."/>
            <person name="Warren T."/>
            <person name="Wedler H."/>
            <person name="Woodward J."/>
            <person name="Zhou S."/>
            <person name="Zimmermann W."/>
            <person name="Smith D.F."/>
            <person name="Blackwell J.M."/>
            <person name="Stuart K.D."/>
            <person name="Barrell B."/>
            <person name="Myler P.J."/>
        </authorList>
    </citation>
    <scope>NUCLEOTIDE SEQUENCE [LARGE SCALE GENOMIC DNA]</scope>
    <source>
        <strain evidence="3">MHOM/IL/81/Friedlin</strain>
    </source>
</reference>
<dbReference type="Proteomes" id="UP000000542">
    <property type="component" value="Chromosome 25"/>
</dbReference>
<dbReference type="Gene3D" id="2.120.10.80">
    <property type="entry name" value="Kelch-type beta propeller"/>
    <property type="match status" value="1"/>
</dbReference>
<feature type="compositionally biased region" description="Pro residues" evidence="1">
    <location>
        <begin position="327"/>
        <end position="337"/>
    </location>
</feature>
<dbReference type="VEuPathDB" id="TriTrypDB:LMJSD75_250017600"/>
<feature type="compositionally biased region" description="Basic and acidic residues" evidence="1">
    <location>
        <begin position="2337"/>
        <end position="2353"/>
    </location>
</feature>
<proteinExistence type="predicted"/>
<feature type="compositionally biased region" description="Low complexity" evidence="1">
    <location>
        <begin position="1662"/>
        <end position="1684"/>
    </location>
</feature>
<accession>Q4Q9Y2</accession>
<feature type="compositionally biased region" description="Polar residues" evidence="1">
    <location>
        <begin position="118"/>
        <end position="127"/>
    </location>
</feature>
<keyword evidence="3" id="KW-1185">Reference proteome</keyword>
<feature type="region of interest" description="Disordered" evidence="1">
    <location>
        <begin position="2954"/>
        <end position="2981"/>
    </location>
</feature>